<dbReference type="InterPro" id="IPR014729">
    <property type="entry name" value="Rossmann-like_a/b/a_fold"/>
</dbReference>
<dbReference type="HOGENOM" id="CLU_049301_2_3_11"/>
<dbReference type="PRINTS" id="PR01438">
    <property type="entry name" value="UNVRSLSTRESS"/>
</dbReference>
<dbReference type="InterPro" id="IPR006015">
    <property type="entry name" value="Universal_stress_UspA"/>
</dbReference>
<evidence type="ECO:0000256" key="1">
    <source>
        <dbReference type="ARBA" id="ARBA00008791"/>
    </source>
</evidence>
<name>A0A010ZY09_9ACTN</name>
<reference evidence="3 4" key="1">
    <citation type="submission" date="2013-07" db="EMBL/GenBank/DDBJ databases">
        <authorList>
            <consortium name="DOE Joint Genome Institute"/>
            <person name="Eisen J."/>
            <person name="Huntemann M."/>
            <person name="Han J."/>
            <person name="Chen A."/>
            <person name="Kyrpides N."/>
            <person name="Mavromatis K."/>
            <person name="Markowitz V."/>
            <person name="Palaniappan K."/>
            <person name="Ivanova N."/>
            <person name="Schaumberg A."/>
            <person name="Pati A."/>
            <person name="Liolios K."/>
            <person name="Nordberg H.P."/>
            <person name="Cantor M.N."/>
            <person name="Hua S.X."/>
            <person name="Woyke T."/>
        </authorList>
    </citation>
    <scope>NUCLEOTIDE SEQUENCE [LARGE SCALE GENOMIC DNA]</scope>
    <source>
        <strain evidence="3 4">DSM 44712</strain>
    </source>
</reference>
<keyword evidence="4" id="KW-1185">Reference proteome</keyword>
<dbReference type="InterPro" id="IPR006016">
    <property type="entry name" value="UspA"/>
</dbReference>
<dbReference type="Pfam" id="PF00582">
    <property type="entry name" value="Usp"/>
    <property type="match status" value="2"/>
</dbReference>
<gene>
    <name evidence="3" type="ORF">CryarDRAFT_3242</name>
</gene>
<dbReference type="SUPFAM" id="SSF52402">
    <property type="entry name" value="Adenine nucleotide alpha hydrolases-like"/>
    <property type="match status" value="2"/>
</dbReference>
<feature type="domain" description="UspA" evidence="2">
    <location>
        <begin position="154"/>
        <end position="277"/>
    </location>
</feature>
<evidence type="ECO:0000313" key="4">
    <source>
        <dbReference type="Proteomes" id="UP000021053"/>
    </source>
</evidence>
<evidence type="ECO:0000313" key="3">
    <source>
        <dbReference type="EMBL" id="EXG82102.1"/>
    </source>
</evidence>
<dbReference type="RefSeq" id="WP_035851680.1">
    <property type="nucleotide sequence ID" value="NZ_KK073874.1"/>
</dbReference>
<dbReference type="Proteomes" id="UP000021053">
    <property type="component" value="Unassembled WGS sequence"/>
</dbReference>
<dbReference type="EMBL" id="JFBT01000001">
    <property type="protein sequence ID" value="EXG82102.1"/>
    <property type="molecule type" value="Genomic_DNA"/>
</dbReference>
<sequence length="280" mass="28929">MATKYAHVLVGTDGSEKADRAVRWAAREAVLRGEPLRIVHAFLWPYLRVSTAPVPGLPGTGLRQAAEDLLAAAVTTARGAAPGVDVTTSLPVGAPVGVLRAAAENAELVVVGSDGLGRVAGLIVGSVSTDLVARSRCPLVVVTGHAGERIGEPRVVAGIDGSDHHEVKAVLDFTFREAAWRTASVTVVHATRGRRADSEGDTAVPTAMAAWSDRYPDVAVRYVDDSRSPATALAAQADDADLLVLGTRGRGGLAGLVRGSVGQVLLQHARCPVAVVHGDT</sequence>
<dbReference type="PATRIC" id="fig|927661.3.peg.3198"/>
<dbReference type="Gene3D" id="3.40.50.620">
    <property type="entry name" value="HUPs"/>
    <property type="match status" value="2"/>
</dbReference>
<dbReference type="PANTHER" id="PTHR46268:SF6">
    <property type="entry name" value="UNIVERSAL STRESS PROTEIN UP12"/>
    <property type="match status" value="1"/>
</dbReference>
<comment type="caution">
    <text evidence="3">The sequence shown here is derived from an EMBL/GenBank/DDBJ whole genome shotgun (WGS) entry which is preliminary data.</text>
</comment>
<feature type="domain" description="UspA" evidence="2">
    <location>
        <begin position="5"/>
        <end position="142"/>
    </location>
</feature>
<accession>A0A010ZY09</accession>
<evidence type="ECO:0000259" key="2">
    <source>
        <dbReference type="Pfam" id="PF00582"/>
    </source>
</evidence>
<dbReference type="OrthoDB" id="4867015at2"/>
<comment type="similarity">
    <text evidence="1">Belongs to the universal stress protein A family.</text>
</comment>
<dbReference type="PANTHER" id="PTHR46268">
    <property type="entry name" value="STRESS RESPONSE PROTEIN NHAX"/>
    <property type="match status" value="1"/>
</dbReference>
<dbReference type="AlphaFoldDB" id="A0A010ZY09"/>
<proteinExistence type="inferred from homology"/>
<organism evidence="3 4">
    <name type="scientific">Cryptosporangium arvum DSM 44712</name>
    <dbReference type="NCBI Taxonomy" id="927661"/>
    <lineage>
        <taxon>Bacteria</taxon>
        <taxon>Bacillati</taxon>
        <taxon>Actinomycetota</taxon>
        <taxon>Actinomycetes</taxon>
        <taxon>Cryptosporangiales</taxon>
        <taxon>Cryptosporangiaceae</taxon>
        <taxon>Cryptosporangium</taxon>
    </lineage>
</organism>
<protein>
    <submittedName>
        <fullName evidence="3">Universal stress protein UspA-like protein</fullName>
    </submittedName>
</protein>